<evidence type="ECO:0000313" key="2">
    <source>
        <dbReference type="Proteomes" id="UP001162501"/>
    </source>
</evidence>
<accession>A0ACB0E611</accession>
<name>A0ACB0E611_RANTA</name>
<reference evidence="1" key="1">
    <citation type="submission" date="2023-05" db="EMBL/GenBank/DDBJ databases">
        <authorList>
            <consortium name="ELIXIR-Norway"/>
        </authorList>
    </citation>
    <scope>NUCLEOTIDE SEQUENCE</scope>
</reference>
<evidence type="ECO:0000313" key="1">
    <source>
        <dbReference type="EMBL" id="CAI9696045.1"/>
    </source>
</evidence>
<gene>
    <name evidence="1" type="ORF">MRATA1EN3_LOCUS7258</name>
</gene>
<sequence length="119" mass="12615">MIGCRDWEPCRVQSCTTAALVLHAPPTRRTRDEVLQVLETGAEPRLLSRDTALLHALTPRNPAPPAAPRSSPTLSFRSSAPSPPAAAPAGSQSRWPGGWGDRSFARPVTVTEGGLAPDL</sequence>
<dbReference type="Proteomes" id="UP001162501">
    <property type="component" value="Chromosome 16"/>
</dbReference>
<protein>
    <submittedName>
        <fullName evidence="1">Uncharacterized protein</fullName>
    </submittedName>
</protein>
<proteinExistence type="predicted"/>
<organism evidence="1 2">
    <name type="scientific">Rangifer tarandus platyrhynchus</name>
    <name type="common">Svalbard reindeer</name>
    <dbReference type="NCBI Taxonomy" id="3082113"/>
    <lineage>
        <taxon>Eukaryota</taxon>
        <taxon>Metazoa</taxon>
        <taxon>Chordata</taxon>
        <taxon>Craniata</taxon>
        <taxon>Vertebrata</taxon>
        <taxon>Euteleostomi</taxon>
        <taxon>Mammalia</taxon>
        <taxon>Eutheria</taxon>
        <taxon>Laurasiatheria</taxon>
        <taxon>Artiodactyla</taxon>
        <taxon>Ruminantia</taxon>
        <taxon>Pecora</taxon>
        <taxon>Cervidae</taxon>
        <taxon>Odocoileinae</taxon>
        <taxon>Rangifer</taxon>
    </lineage>
</organism>
<dbReference type="EMBL" id="OX596100">
    <property type="protein sequence ID" value="CAI9696045.1"/>
    <property type="molecule type" value="Genomic_DNA"/>
</dbReference>